<name>A0A9D2B5R2_9GAMM</name>
<dbReference type="InterPro" id="IPR017703">
    <property type="entry name" value="YgfZ/GCV_T_CS"/>
</dbReference>
<gene>
    <name evidence="2" type="ORF">H9854_04190</name>
</gene>
<dbReference type="InterPro" id="IPR045179">
    <property type="entry name" value="YgfZ/GcvT"/>
</dbReference>
<comment type="caution">
    <text evidence="2">The sequence shown here is derived from an EMBL/GenBank/DDBJ whole genome shotgun (WGS) entry which is preliminary data.</text>
</comment>
<protein>
    <submittedName>
        <fullName evidence="2">Folate-binding protein</fullName>
    </submittedName>
</protein>
<accession>A0A9D2B5R2</accession>
<dbReference type="NCBIfam" id="TIGR03317">
    <property type="entry name" value="ygfZ_signature"/>
    <property type="match status" value="1"/>
</dbReference>
<reference evidence="2" key="2">
    <citation type="submission" date="2021-04" db="EMBL/GenBank/DDBJ databases">
        <authorList>
            <person name="Gilroy R."/>
        </authorList>
    </citation>
    <scope>NUCLEOTIDE SEQUENCE</scope>
    <source>
        <strain evidence="2">1193</strain>
    </source>
</reference>
<reference evidence="2" key="1">
    <citation type="journal article" date="2021" name="PeerJ">
        <title>Extensive microbial diversity within the chicken gut microbiome revealed by metagenomics and culture.</title>
        <authorList>
            <person name="Gilroy R."/>
            <person name="Ravi A."/>
            <person name="Getino M."/>
            <person name="Pursley I."/>
            <person name="Horton D.L."/>
            <person name="Alikhan N.F."/>
            <person name="Baker D."/>
            <person name="Gharbi K."/>
            <person name="Hall N."/>
            <person name="Watson M."/>
            <person name="Adriaenssens E.M."/>
            <person name="Foster-Nyarko E."/>
            <person name="Jarju S."/>
            <person name="Secka A."/>
            <person name="Antonio M."/>
            <person name="Oren A."/>
            <person name="Chaudhuri R.R."/>
            <person name="La Ragione R."/>
            <person name="Hildebrand F."/>
            <person name="Pallen M.J."/>
        </authorList>
    </citation>
    <scope>NUCLEOTIDE SEQUENCE</scope>
    <source>
        <strain evidence="2">1193</strain>
    </source>
</reference>
<sequence length="358" mass="38371">MRNWITRLNGQQTSAERVTFNSPELHNSPEPGNSPTNDIQPHVTPLVHLGILDVVGAGADKLLQGQTSAQIDLANGDFAPLTCFCSAKGRMLANAQLLRISPERYRLILHQGLVQPLQDHLKKFAPFYKSQLEPRDDLTALGIMGEGAEALVAEATGLAPASTPLATWHQAGDETLQLLAHPGPQPRLLLCLPLDRAEAVFTRLSATAHPVGNAAWCLQDIRAGLAWLTPAHQDALLPQMINWEALGGISFKKGCYTGQEVVARAHFRGQVKKRLAHARTGTEQLPELGASVVDSEGKNRGDIVAAELDGQGGTELLVVLNTNADLGPLSVDGQAVEILPLPYAVERVDPEELAAQGS</sequence>
<evidence type="ECO:0000313" key="2">
    <source>
        <dbReference type="EMBL" id="HIX61419.1"/>
    </source>
</evidence>
<dbReference type="GO" id="GO:0016226">
    <property type="term" value="P:iron-sulfur cluster assembly"/>
    <property type="evidence" value="ECO:0007669"/>
    <property type="project" value="TreeGrafter"/>
</dbReference>
<evidence type="ECO:0000313" key="3">
    <source>
        <dbReference type="Proteomes" id="UP000824248"/>
    </source>
</evidence>
<dbReference type="PANTHER" id="PTHR22602:SF0">
    <property type="entry name" value="TRANSFERASE CAF17, MITOCHONDRIAL-RELATED"/>
    <property type="match status" value="1"/>
</dbReference>
<dbReference type="SUPFAM" id="SSF103025">
    <property type="entry name" value="Folate-binding domain"/>
    <property type="match status" value="1"/>
</dbReference>
<feature type="region of interest" description="Disordered" evidence="1">
    <location>
        <begin position="1"/>
        <end position="40"/>
    </location>
</feature>
<dbReference type="PANTHER" id="PTHR22602">
    <property type="entry name" value="TRANSFERASE CAF17, MITOCHONDRIAL-RELATED"/>
    <property type="match status" value="1"/>
</dbReference>
<dbReference type="Gene3D" id="3.30.70.1630">
    <property type="match status" value="1"/>
</dbReference>
<dbReference type="Gene3D" id="2.40.30.160">
    <property type="match status" value="1"/>
</dbReference>
<dbReference type="AlphaFoldDB" id="A0A9D2B5R2"/>
<dbReference type="Proteomes" id="UP000824248">
    <property type="component" value="Unassembled WGS sequence"/>
</dbReference>
<proteinExistence type="predicted"/>
<dbReference type="EMBL" id="DXFC01000122">
    <property type="protein sequence ID" value="HIX61419.1"/>
    <property type="molecule type" value="Genomic_DNA"/>
</dbReference>
<organism evidence="2 3">
    <name type="scientific">Candidatus Halomonas stercoripullorum</name>
    <dbReference type="NCBI Taxonomy" id="2838617"/>
    <lineage>
        <taxon>Bacteria</taxon>
        <taxon>Pseudomonadati</taxon>
        <taxon>Pseudomonadota</taxon>
        <taxon>Gammaproteobacteria</taxon>
        <taxon>Oceanospirillales</taxon>
        <taxon>Halomonadaceae</taxon>
        <taxon>Halomonas</taxon>
    </lineage>
</organism>
<dbReference type="Gene3D" id="3.30.70.1400">
    <property type="entry name" value="Aminomethyltransferase beta-barrel domains"/>
    <property type="match status" value="1"/>
</dbReference>
<feature type="compositionally biased region" description="Polar residues" evidence="1">
    <location>
        <begin position="1"/>
        <end position="39"/>
    </location>
</feature>
<evidence type="ECO:0000256" key="1">
    <source>
        <dbReference type="SAM" id="MobiDB-lite"/>
    </source>
</evidence>